<feature type="compositionally biased region" description="Low complexity" evidence="1">
    <location>
        <begin position="192"/>
        <end position="203"/>
    </location>
</feature>
<feature type="compositionally biased region" description="Low complexity" evidence="1">
    <location>
        <begin position="49"/>
        <end position="60"/>
    </location>
</feature>
<feature type="region of interest" description="Disordered" evidence="1">
    <location>
        <begin position="145"/>
        <end position="390"/>
    </location>
</feature>
<name>A0A7S4L9V2_9EUGL</name>
<proteinExistence type="predicted"/>
<accession>A0A7S4L9V2</accession>
<feature type="region of interest" description="Disordered" evidence="1">
    <location>
        <begin position="1"/>
        <end position="22"/>
    </location>
</feature>
<evidence type="ECO:0000256" key="1">
    <source>
        <dbReference type="SAM" id="MobiDB-lite"/>
    </source>
</evidence>
<organism evidence="2">
    <name type="scientific">Eutreptiella gymnastica</name>
    <dbReference type="NCBI Taxonomy" id="73025"/>
    <lineage>
        <taxon>Eukaryota</taxon>
        <taxon>Discoba</taxon>
        <taxon>Euglenozoa</taxon>
        <taxon>Euglenida</taxon>
        <taxon>Spirocuta</taxon>
        <taxon>Euglenophyceae</taxon>
        <taxon>Eutreptiales</taxon>
        <taxon>Eutreptiaceae</taxon>
        <taxon>Eutreptiella</taxon>
    </lineage>
</organism>
<feature type="compositionally biased region" description="Polar residues" evidence="1">
    <location>
        <begin position="206"/>
        <end position="246"/>
    </location>
</feature>
<feature type="compositionally biased region" description="Polar residues" evidence="1">
    <location>
        <begin position="288"/>
        <end position="309"/>
    </location>
</feature>
<dbReference type="EMBL" id="HBJA01077343">
    <property type="protein sequence ID" value="CAE0815948.1"/>
    <property type="molecule type" value="Transcribed_RNA"/>
</dbReference>
<feature type="compositionally biased region" description="Polar residues" evidence="1">
    <location>
        <begin position="152"/>
        <end position="182"/>
    </location>
</feature>
<gene>
    <name evidence="2" type="ORF">EGYM00163_LOCUS27107</name>
</gene>
<reference evidence="2" key="1">
    <citation type="submission" date="2021-01" db="EMBL/GenBank/DDBJ databases">
        <authorList>
            <person name="Corre E."/>
            <person name="Pelletier E."/>
            <person name="Niang G."/>
            <person name="Scheremetjew M."/>
            <person name="Finn R."/>
            <person name="Kale V."/>
            <person name="Holt S."/>
            <person name="Cochrane G."/>
            <person name="Meng A."/>
            <person name="Brown T."/>
            <person name="Cohen L."/>
        </authorList>
    </citation>
    <scope>NUCLEOTIDE SEQUENCE</scope>
    <source>
        <strain evidence="2">CCMP1594</strain>
    </source>
</reference>
<feature type="region of interest" description="Disordered" evidence="1">
    <location>
        <begin position="35"/>
        <end position="107"/>
    </location>
</feature>
<protein>
    <submittedName>
        <fullName evidence="2">Uncharacterized protein</fullName>
    </submittedName>
</protein>
<feature type="compositionally biased region" description="Low complexity" evidence="1">
    <location>
        <begin position="352"/>
        <end position="363"/>
    </location>
</feature>
<sequence length="407" mass="43789">MAPPAAKVGGDDPMQVTFDPVDEAFRSVETRIRRVQQSLNATPIQSTRSQSSSLHMMGSSRDSRSRSPQPSIAQYSEQGTSVYGSGSMRGAGHSHADQREWEEERECTFTPAISELARERYANRDPNETFTKLHFDAQYISAKQQVARREQQPTYSHKPQIHKNPQYSYTRSSNESVFNRLSKTPPRSAGQSSPAKSACPAKSRQSKIATVQKPTPSSTVKSVTPMYGQQAQTSNSKATVASQHPRSSGGAGPKGSSPTKSMGSSPAKSTVTRAPTVTRTRKVPTTKLSTSKTTVQKKTLGGTKTSNPSKGKASQPENTVTVTVTSPEESSDADQAAPKPPIDPFEFALLNDFPPAADADGPPNTSFQSNPWLEGDSDGDTDFGLASGRTTPIARPACIPVLDFARI</sequence>
<feature type="compositionally biased region" description="Polar residues" evidence="1">
    <location>
        <begin position="35"/>
        <end position="48"/>
    </location>
</feature>
<dbReference type="AlphaFoldDB" id="A0A7S4L9V2"/>
<evidence type="ECO:0000313" key="2">
    <source>
        <dbReference type="EMBL" id="CAE0815948.1"/>
    </source>
</evidence>
<feature type="compositionally biased region" description="Polar residues" evidence="1">
    <location>
        <begin position="68"/>
        <end position="84"/>
    </location>
</feature>